<feature type="non-terminal residue" evidence="8">
    <location>
        <position position="1"/>
    </location>
</feature>
<keyword evidence="5 7" id="KW-1133">Transmembrane helix</keyword>
<dbReference type="EMBL" id="BARS01027252">
    <property type="protein sequence ID" value="GAG09847.1"/>
    <property type="molecule type" value="Genomic_DNA"/>
</dbReference>
<evidence type="ECO:0000256" key="2">
    <source>
        <dbReference type="ARBA" id="ARBA00022448"/>
    </source>
</evidence>
<evidence type="ECO:0000313" key="8">
    <source>
        <dbReference type="EMBL" id="GAG09847.1"/>
    </source>
</evidence>
<keyword evidence="4 7" id="KW-0812">Transmembrane</keyword>
<evidence type="ECO:0000256" key="7">
    <source>
        <dbReference type="SAM" id="Phobius"/>
    </source>
</evidence>
<dbReference type="GO" id="GO:0022857">
    <property type="term" value="F:transmembrane transporter activity"/>
    <property type="evidence" value="ECO:0007669"/>
    <property type="project" value="InterPro"/>
</dbReference>
<dbReference type="PANTHER" id="PTHR30561">
    <property type="entry name" value="SMR FAMILY PROTON-DEPENDENT DRUG EFFLUX TRANSPORTER SUGE"/>
    <property type="match status" value="1"/>
</dbReference>
<evidence type="ECO:0000256" key="5">
    <source>
        <dbReference type="ARBA" id="ARBA00022989"/>
    </source>
</evidence>
<organism evidence="8">
    <name type="scientific">marine sediment metagenome</name>
    <dbReference type="NCBI Taxonomy" id="412755"/>
    <lineage>
        <taxon>unclassified sequences</taxon>
        <taxon>metagenomes</taxon>
        <taxon>ecological metagenomes</taxon>
    </lineage>
</organism>
<sequence>TTSLKLSSEEGPHAWKYGIGVVVLYTLCFAFLAQCMKHFSLGTLYATWSGLGVALVAIIGVVFFGDNINALKVVSFLLLIAGVVGLNLSGITH</sequence>
<keyword evidence="6 7" id="KW-0472">Membrane</keyword>
<dbReference type="InterPro" id="IPR000390">
    <property type="entry name" value="Small_drug/metabolite_transptr"/>
</dbReference>
<dbReference type="GO" id="GO:0005886">
    <property type="term" value="C:plasma membrane"/>
    <property type="evidence" value="ECO:0007669"/>
    <property type="project" value="UniProtKB-SubCell"/>
</dbReference>
<feature type="transmembrane region" description="Helical" evidence="7">
    <location>
        <begin position="45"/>
        <end position="64"/>
    </location>
</feature>
<evidence type="ECO:0000256" key="6">
    <source>
        <dbReference type="ARBA" id="ARBA00023136"/>
    </source>
</evidence>
<comment type="subcellular location">
    <subcellularLocation>
        <location evidence="1">Cell membrane</location>
        <topology evidence="1">Multi-pass membrane protein</topology>
    </subcellularLocation>
</comment>
<dbReference type="Gene3D" id="1.10.3730.20">
    <property type="match status" value="1"/>
</dbReference>
<keyword evidence="3" id="KW-1003">Cell membrane</keyword>
<protein>
    <submittedName>
        <fullName evidence="8">Uncharacterized protein</fullName>
    </submittedName>
</protein>
<dbReference type="AlphaFoldDB" id="X0VF21"/>
<comment type="caution">
    <text evidence="8">The sequence shown here is derived from an EMBL/GenBank/DDBJ whole genome shotgun (WGS) entry which is preliminary data.</text>
</comment>
<dbReference type="InterPro" id="IPR037185">
    <property type="entry name" value="EmrE-like"/>
</dbReference>
<feature type="transmembrane region" description="Helical" evidence="7">
    <location>
        <begin position="14"/>
        <end position="33"/>
    </location>
</feature>
<reference evidence="8" key="1">
    <citation type="journal article" date="2014" name="Front. Microbiol.">
        <title>High frequency of phylogenetically diverse reductive dehalogenase-homologous genes in deep subseafloor sedimentary metagenomes.</title>
        <authorList>
            <person name="Kawai M."/>
            <person name="Futagami T."/>
            <person name="Toyoda A."/>
            <person name="Takaki Y."/>
            <person name="Nishi S."/>
            <person name="Hori S."/>
            <person name="Arai W."/>
            <person name="Tsubouchi T."/>
            <person name="Morono Y."/>
            <person name="Uchiyama I."/>
            <person name="Ito T."/>
            <person name="Fujiyama A."/>
            <person name="Inagaki F."/>
            <person name="Takami H."/>
        </authorList>
    </citation>
    <scope>NUCLEOTIDE SEQUENCE</scope>
    <source>
        <strain evidence="8">Expedition CK06-06</strain>
    </source>
</reference>
<dbReference type="Pfam" id="PF00893">
    <property type="entry name" value="Multi_Drug_Res"/>
    <property type="match status" value="1"/>
</dbReference>
<evidence type="ECO:0000256" key="3">
    <source>
        <dbReference type="ARBA" id="ARBA00022475"/>
    </source>
</evidence>
<proteinExistence type="predicted"/>
<name>X0VF21_9ZZZZ</name>
<feature type="transmembrane region" description="Helical" evidence="7">
    <location>
        <begin position="70"/>
        <end position="88"/>
    </location>
</feature>
<dbReference type="SUPFAM" id="SSF103481">
    <property type="entry name" value="Multidrug resistance efflux transporter EmrE"/>
    <property type="match status" value="1"/>
</dbReference>
<gene>
    <name evidence="8" type="ORF">S01H1_42828</name>
</gene>
<evidence type="ECO:0000256" key="4">
    <source>
        <dbReference type="ARBA" id="ARBA00022692"/>
    </source>
</evidence>
<evidence type="ECO:0000256" key="1">
    <source>
        <dbReference type="ARBA" id="ARBA00004651"/>
    </source>
</evidence>
<accession>X0VF21</accession>
<dbReference type="PANTHER" id="PTHR30561:SF1">
    <property type="entry name" value="MULTIDRUG TRANSPORTER EMRE"/>
    <property type="match status" value="1"/>
</dbReference>
<keyword evidence="2" id="KW-0813">Transport</keyword>
<dbReference type="InterPro" id="IPR045324">
    <property type="entry name" value="Small_multidrug_res"/>
</dbReference>